<evidence type="ECO:0000256" key="2">
    <source>
        <dbReference type="ARBA" id="ARBA00001946"/>
    </source>
</evidence>
<dbReference type="InterPro" id="IPR054708">
    <property type="entry name" value="MTPAP-like_central"/>
</dbReference>
<dbReference type="AlphaFoldDB" id="S9X3K5"/>
<comment type="similarity">
    <text evidence="3">Belongs to the DNA polymerase type-B-like family.</text>
</comment>
<dbReference type="Pfam" id="PF22600">
    <property type="entry name" value="MTPAP-like_central"/>
    <property type="match status" value="1"/>
</dbReference>
<evidence type="ECO:0000256" key="7">
    <source>
        <dbReference type="ARBA" id="ARBA00022842"/>
    </source>
</evidence>
<dbReference type="eggNOG" id="KOG2277">
    <property type="taxonomic scope" value="Eukaryota"/>
</dbReference>
<dbReference type="GO" id="GO:0010468">
    <property type="term" value="P:regulation of gene expression"/>
    <property type="evidence" value="ECO:0007669"/>
    <property type="project" value="UniProtKB-ARBA"/>
</dbReference>
<proteinExistence type="inferred from homology"/>
<organism evidence="10 11">
    <name type="scientific">Schizosaccharomyces cryophilus (strain OY26 / ATCC MYA-4695 / CBS 11777 / NBRC 106824 / NRRL Y48691)</name>
    <name type="common">Fission yeast</name>
    <dbReference type="NCBI Taxonomy" id="653667"/>
    <lineage>
        <taxon>Eukaryota</taxon>
        <taxon>Fungi</taxon>
        <taxon>Dikarya</taxon>
        <taxon>Ascomycota</taxon>
        <taxon>Taphrinomycotina</taxon>
        <taxon>Schizosaccharomycetes</taxon>
        <taxon>Schizosaccharomycetales</taxon>
        <taxon>Schizosaccharomycetaceae</taxon>
        <taxon>Schizosaccharomyces</taxon>
    </lineage>
</organism>
<feature type="domain" description="PAP-associated" evidence="8">
    <location>
        <begin position="1043"/>
        <end position="1096"/>
    </location>
</feature>
<dbReference type="InterPro" id="IPR043519">
    <property type="entry name" value="NT_sf"/>
</dbReference>
<keyword evidence="11" id="KW-1185">Reference proteome</keyword>
<dbReference type="GO" id="GO:1990817">
    <property type="term" value="F:poly(A) RNA polymerase activity"/>
    <property type="evidence" value="ECO:0007669"/>
    <property type="project" value="UniProtKB-EC"/>
</dbReference>
<dbReference type="GO" id="GO:0050265">
    <property type="term" value="F:RNA uridylyltransferase activity"/>
    <property type="evidence" value="ECO:0007669"/>
    <property type="project" value="TreeGrafter"/>
</dbReference>
<evidence type="ECO:0000256" key="3">
    <source>
        <dbReference type="ARBA" id="ARBA00008593"/>
    </source>
</evidence>
<dbReference type="GeneID" id="25034444"/>
<dbReference type="GO" id="GO:0046872">
    <property type="term" value="F:metal ion binding"/>
    <property type="evidence" value="ECO:0007669"/>
    <property type="project" value="UniProtKB-KW"/>
</dbReference>
<evidence type="ECO:0000313" key="10">
    <source>
        <dbReference type="EMBL" id="EPY51687.1"/>
    </source>
</evidence>
<dbReference type="GO" id="GO:0031123">
    <property type="term" value="P:RNA 3'-end processing"/>
    <property type="evidence" value="ECO:0007669"/>
    <property type="project" value="TreeGrafter"/>
</dbReference>
<dbReference type="EMBL" id="KE546990">
    <property type="protein sequence ID" value="EPY51687.1"/>
    <property type="molecule type" value="Genomic_DNA"/>
</dbReference>
<evidence type="ECO:0000313" key="11">
    <source>
        <dbReference type="Proteomes" id="UP000015464"/>
    </source>
</evidence>
<keyword evidence="7" id="KW-0460">Magnesium</keyword>
<dbReference type="Gene3D" id="1.10.1410.10">
    <property type="match status" value="1"/>
</dbReference>
<dbReference type="SUPFAM" id="SSF81631">
    <property type="entry name" value="PAP/OAS1 substrate-binding domain"/>
    <property type="match status" value="1"/>
</dbReference>
<dbReference type="Proteomes" id="UP000015464">
    <property type="component" value="Unassembled WGS sequence"/>
</dbReference>
<dbReference type="RefSeq" id="XP_013023073.1">
    <property type="nucleotide sequence ID" value="XM_013167619.1"/>
</dbReference>
<dbReference type="EC" id="2.7.7.19" evidence="4"/>
<dbReference type="PANTHER" id="PTHR12271">
    <property type="entry name" value="POLY A POLYMERASE CID PAP -RELATED"/>
    <property type="match status" value="1"/>
</dbReference>
<dbReference type="OrthoDB" id="2274644at2759"/>
<comment type="cofactor">
    <cofactor evidence="1">
        <name>Mn(2+)</name>
        <dbReference type="ChEBI" id="CHEBI:29035"/>
    </cofactor>
</comment>
<evidence type="ECO:0000259" key="9">
    <source>
        <dbReference type="Pfam" id="PF22600"/>
    </source>
</evidence>
<comment type="cofactor">
    <cofactor evidence="2">
        <name>Mg(2+)</name>
        <dbReference type="ChEBI" id="CHEBI:18420"/>
    </cofactor>
</comment>
<dbReference type="Pfam" id="PF03828">
    <property type="entry name" value="PAP_assoc"/>
    <property type="match status" value="1"/>
</dbReference>
<protein>
    <recommendedName>
        <fullName evidence="4">polynucleotide adenylyltransferase</fullName>
        <ecNumber evidence="4">2.7.7.19</ecNumber>
    </recommendedName>
</protein>
<accession>S9X3K5</accession>
<evidence type="ECO:0000256" key="1">
    <source>
        <dbReference type="ARBA" id="ARBA00001936"/>
    </source>
</evidence>
<dbReference type="HOGENOM" id="CLU_278879_0_0_1"/>
<dbReference type="CDD" id="cd05402">
    <property type="entry name" value="NT_PAP_TUTase"/>
    <property type="match status" value="1"/>
</dbReference>
<sequence>MFDNTDRQTILATLLLKPIQTVFQFVHESGGKADVKDIQSLFIPKRTIPLANYIALTSCGGLKTMLQSKQLKNIFQYSKRFVTITTTNAQQVSTSKVYPKLVTFVKEQGQNRSPEFWENINKQLSISYKNKKKKEKLFPEDALSETNNNANSLTCIPRKHKENMELASFIDEKKGIEEDIEHFTSLLLYPMQAFFWHLKNSIDGIKRRDLTTVLKNQETCPIPLEERDYLILSQLGGIDRIATSDYLSPLILYDTTSGTIKLKNPNEKISLKLLRQCLCKSVKERRASLKPDAWRSISTYLRKATVKYSSSPIFNEQKQVTLTGDSNPIISLESKSNLFEGSGLLPLGYLADQSRSYFSNSIKFLLTDLLLEPLRALLVYFYFYKSPMSIGQIERFFQVILESHFLQNSTKTALLLVGGIVNILSSASSRHLFECIDNNGIKVSHPLRTMFSERMFPELFKSVEQIVSESFSERLLGNDKKLFTNLMDELSSANLGSLQDYMRNSNIKWKMVYLLVPTLLSLSREFARDPHLSSEKIFSAFHHKENMENSSLFSTPLLQLVERMGGIAKFLSSQEFVPLFKIDEDTMQPMIENEQKLLITVFVSVYKFSTNIQLQNPALIDDLRNSLNSYFQDEKDAEHKKSLKLDRSSEFQAQTVKNIEKAEQNTEGLQVSNVEESQFRDKAKAISSSLSDLLNAEKRENEISDGLSKYATNLLFGENQPYSVDHMNLLILRRSAKGIRSKKEIQSFLNSYFLVKLEQSFVDGYLMNLEKLGLITDSYPRKLTPIGEEFLSHPNEWDPLKMSESNFMVVSSKLQKTRERDIYKVYLDKKIDKRREELVLKFIKKIRKLLSEGLNMPVQVYTLGSYRTGLMTNHSDIDLVATSKSPLLKKFNTITKLIFKRYREVIPIRHAKAPVIKLSTPEGFRCDLSFDSMFAAQNSCLIEKYLSIDERVKVFVSTIKSWASLRMIDKSYFSVPSGYTWCIMALFYLQQLSPPLLPNLQAKNSEFSYKLSDSTHESVNCWFEQNIEPYKKTAKLNKNSVNDLLLGFFYYYSSSKSGSFNWNRDAVDISCGRPIMKSTVKEASESHMMVIDPFLKTKNLTSVVTSATRDLVQYEMERAYRILSDPNATIKQLMSPSVR</sequence>
<evidence type="ECO:0000259" key="8">
    <source>
        <dbReference type="Pfam" id="PF03828"/>
    </source>
</evidence>
<keyword evidence="6" id="KW-0479">Metal-binding</keyword>
<evidence type="ECO:0000256" key="6">
    <source>
        <dbReference type="ARBA" id="ARBA00022723"/>
    </source>
</evidence>
<gene>
    <name evidence="10" type="ORF">SPOG_00112</name>
</gene>
<dbReference type="InterPro" id="IPR002058">
    <property type="entry name" value="PAP_assoc"/>
</dbReference>
<dbReference type="OMA" id="YEMERAY"/>
<feature type="domain" description="Poly(A) RNA polymerase mitochondrial-like central palm" evidence="9">
    <location>
        <begin position="820"/>
        <end position="946"/>
    </location>
</feature>
<name>S9X3K5_SCHCR</name>
<evidence type="ECO:0000256" key="4">
    <source>
        <dbReference type="ARBA" id="ARBA00012388"/>
    </source>
</evidence>
<dbReference type="GO" id="GO:0010605">
    <property type="term" value="P:negative regulation of macromolecule metabolic process"/>
    <property type="evidence" value="ECO:0007669"/>
    <property type="project" value="UniProtKB-ARBA"/>
</dbReference>
<dbReference type="PANTHER" id="PTHR12271:SF135">
    <property type="entry name" value="CAFFEINE-INDUCED PROTEIN 16"/>
    <property type="match status" value="1"/>
</dbReference>
<dbReference type="STRING" id="653667.S9X3K5"/>
<dbReference type="SUPFAM" id="SSF81301">
    <property type="entry name" value="Nucleotidyltransferase"/>
    <property type="match status" value="1"/>
</dbReference>
<keyword evidence="5" id="KW-0808">Transferase</keyword>
<reference evidence="10 11" key="1">
    <citation type="journal article" date="2011" name="Science">
        <title>Comparative functional genomics of the fission yeasts.</title>
        <authorList>
            <person name="Rhind N."/>
            <person name="Chen Z."/>
            <person name="Yassour M."/>
            <person name="Thompson D.A."/>
            <person name="Haas B.J."/>
            <person name="Habib N."/>
            <person name="Wapinski I."/>
            <person name="Roy S."/>
            <person name="Lin M.F."/>
            <person name="Heiman D.I."/>
            <person name="Young S.K."/>
            <person name="Furuya K."/>
            <person name="Guo Y."/>
            <person name="Pidoux A."/>
            <person name="Chen H.M."/>
            <person name="Robbertse B."/>
            <person name="Goldberg J.M."/>
            <person name="Aoki K."/>
            <person name="Bayne E.H."/>
            <person name="Berlin A.M."/>
            <person name="Desjardins C.A."/>
            <person name="Dobbs E."/>
            <person name="Dukaj L."/>
            <person name="Fan L."/>
            <person name="FitzGerald M.G."/>
            <person name="French C."/>
            <person name="Gujja S."/>
            <person name="Hansen K."/>
            <person name="Keifenheim D."/>
            <person name="Levin J.Z."/>
            <person name="Mosher R.A."/>
            <person name="Mueller C.A."/>
            <person name="Pfiffner J."/>
            <person name="Priest M."/>
            <person name="Russ C."/>
            <person name="Smialowska A."/>
            <person name="Swoboda P."/>
            <person name="Sykes S.M."/>
            <person name="Vaughn M."/>
            <person name="Vengrova S."/>
            <person name="Yoder R."/>
            <person name="Zeng Q."/>
            <person name="Allshire R."/>
            <person name="Baulcombe D."/>
            <person name="Birren B.W."/>
            <person name="Brown W."/>
            <person name="Ekwall K."/>
            <person name="Kellis M."/>
            <person name="Leatherwood J."/>
            <person name="Levin H."/>
            <person name="Margalit H."/>
            <person name="Martienssen R."/>
            <person name="Nieduszynski C.A."/>
            <person name="Spatafora J.W."/>
            <person name="Friedman N."/>
            <person name="Dalgaard J.Z."/>
            <person name="Baumann P."/>
            <person name="Niki H."/>
            <person name="Regev A."/>
            <person name="Nusbaum C."/>
        </authorList>
    </citation>
    <scope>NUCLEOTIDE SEQUENCE [LARGE SCALE GENOMIC DNA]</scope>
    <source>
        <strain evidence="11">OY26 / ATCC MYA-4695 / CBS 11777 / NBRC 106824 / NRRL Y48691</strain>
    </source>
</reference>
<evidence type="ECO:0000256" key="5">
    <source>
        <dbReference type="ARBA" id="ARBA00022679"/>
    </source>
</evidence>
<dbReference type="Gene3D" id="3.30.460.10">
    <property type="entry name" value="Beta Polymerase, domain 2"/>
    <property type="match status" value="1"/>
</dbReference>